<proteinExistence type="predicted"/>
<sequence length="225" mass="25393">MARVDLDVPFSEKDEAKALGARWDPQAKVWFVPEGRDPAPLARWLPQHHESDIEPEPEYAIRSPYYFLVESNSACWKCGSSTRVHAFMLPEGHEQFEYADEEDEGFTLDSPCGYWQRYGERGKVSNLYGLSPSVLAQLRSHTNRYKPAYSQQAGETYYMNHCEHCGAKLGDFYMHSEPGGAFFPTSPAQASTMVLHKVEAPFGGNGSMGYASDDFFEFMQCKSGE</sequence>
<gene>
    <name evidence="2" type="ORF">EA797_20715</name>
</gene>
<organism evidence="2 3">
    <name type="scientific">Stutzerimonas zhaodongensis</name>
    <dbReference type="NCBI Taxonomy" id="1176257"/>
    <lineage>
        <taxon>Bacteria</taxon>
        <taxon>Pseudomonadati</taxon>
        <taxon>Pseudomonadota</taxon>
        <taxon>Gammaproteobacteria</taxon>
        <taxon>Pseudomonadales</taxon>
        <taxon>Pseudomonadaceae</taxon>
        <taxon>Stutzerimonas</taxon>
    </lineage>
</organism>
<keyword evidence="3" id="KW-1185">Reference proteome</keyword>
<dbReference type="AlphaFoldDB" id="A0A3M2HD47"/>
<feature type="domain" description="DUF5710" evidence="1">
    <location>
        <begin position="3"/>
        <end position="46"/>
    </location>
</feature>
<evidence type="ECO:0000313" key="2">
    <source>
        <dbReference type="EMBL" id="RMH87676.1"/>
    </source>
</evidence>
<accession>A0A3M2HD47</accession>
<dbReference type="Pfam" id="PF18974">
    <property type="entry name" value="DUF5710"/>
    <property type="match status" value="1"/>
</dbReference>
<dbReference type="InterPro" id="IPR043764">
    <property type="entry name" value="DUF5710"/>
</dbReference>
<name>A0A3M2HD47_9GAMM</name>
<dbReference type="EMBL" id="RFFM01000009">
    <property type="protein sequence ID" value="RMH87676.1"/>
    <property type="molecule type" value="Genomic_DNA"/>
</dbReference>
<comment type="caution">
    <text evidence="2">The sequence shown here is derived from an EMBL/GenBank/DDBJ whole genome shotgun (WGS) entry which is preliminary data.</text>
</comment>
<evidence type="ECO:0000313" key="3">
    <source>
        <dbReference type="Proteomes" id="UP000269774"/>
    </source>
</evidence>
<reference evidence="2 3" key="1">
    <citation type="submission" date="2018-10" db="EMBL/GenBank/DDBJ databases">
        <title>Pseudomonas zhaodongensis NEAU-ST5-21(T) genome.</title>
        <authorList>
            <person name="Peng J."/>
            <person name="Liu Z.-P."/>
        </authorList>
    </citation>
    <scope>NUCLEOTIDE SEQUENCE [LARGE SCALE GENOMIC DNA]</scope>
    <source>
        <strain evidence="2 3">NEAU-ST5-21</strain>
    </source>
</reference>
<dbReference type="Proteomes" id="UP000269774">
    <property type="component" value="Unassembled WGS sequence"/>
</dbReference>
<protein>
    <recommendedName>
        <fullName evidence="1">DUF5710 domain-containing protein</fullName>
    </recommendedName>
</protein>
<evidence type="ECO:0000259" key="1">
    <source>
        <dbReference type="Pfam" id="PF18974"/>
    </source>
</evidence>
<dbReference type="OrthoDB" id="9792687at2"/>